<feature type="domain" description="Retroviral nucleocapsid Gag protein p24 C-terminal" evidence="1">
    <location>
        <begin position="273"/>
        <end position="341"/>
    </location>
</feature>
<dbReference type="OrthoDB" id="9809438at2759"/>
<dbReference type="Pfam" id="PF19317">
    <property type="entry name" value="Gag_p24_C"/>
    <property type="match status" value="1"/>
</dbReference>
<comment type="caution">
    <text evidence="2">The sequence shown here is derived from an EMBL/GenBank/DDBJ whole genome shotgun (WGS) entry which is preliminary data.</text>
</comment>
<dbReference type="SUPFAM" id="SSF47353">
    <property type="entry name" value="Retrovirus capsid dimerization domain-like"/>
    <property type="match status" value="1"/>
</dbReference>
<gene>
    <name evidence="2" type="ORF">Celaphus_00002112</name>
</gene>
<dbReference type="EMBL" id="MKHE01000020">
    <property type="protein sequence ID" value="OWK05526.1"/>
    <property type="molecule type" value="Genomic_DNA"/>
</dbReference>
<dbReference type="PANTHER" id="PTHR40389:SF3">
    <property type="entry name" value="IGE-BINDING PROTEIN"/>
    <property type="match status" value="1"/>
</dbReference>
<keyword evidence="3" id="KW-1185">Reference proteome</keyword>
<dbReference type="InterPro" id="IPR008916">
    <property type="entry name" value="Retrov_capsid_C"/>
</dbReference>
<evidence type="ECO:0000313" key="2">
    <source>
        <dbReference type="EMBL" id="OWK05526.1"/>
    </source>
</evidence>
<dbReference type="PANTHER" id="PTHR40389">
    <property type="entry name" value="ENDOGENOUS RETROVIRUS GROUP K MEMBER 24 GAG POLYPROTEIN-RELATED"/>
    <property type="match status" value="1"/>
</dbReference>
<proteinExistence type="predicted"/>
<dbReference type="InterPro" id="IPR045345">
    <property type="entry name" value="Gag_p24_C"/>
</dbReference>
<sequence length="366" mass="40786">EVYHVFKIGRSLAGLDLVIIGINFQDAPETSHACTYRSFRILISFNQAHIVAVTGYIRVIFQESPLFCEGENLQIPRQQKPLGPQVKDAVLAFYLQEGPLLEARAAVRGVRSPPVHAPPNASSSFSGRCGWAHVEESKEGNSSPSDICQQAERLLYEHKLNDKTLQKAQLEQHKMFQNFPTIPALAIPSAPPPLVMDTKPKILWFHDVAQDLANSNAQAGTPENQITFKMLTGSGQFNSMEAQVQCPSLLHEQLKEVVLEAWDQITPQRKLTDNYTKISQRPNKAYANFLARLGVAISHNVVEKKAKMQLEKLLAYENTNQKYQRAIAPIHETGNIIDCLKFHELGDLTGKRLQGALSLPCSTDAQ</sequence>
<dbReference type="Pfam" id="PF00607">
    <property type="entry name" value="Gag_p24"/>
    <property type="match status" value="1"/>
</dbReference>
<accession>A0A212CHK5</accession>
<feature type="non-terminal residue" evidence="2">
    <location>
        <position position="1"/>
    </location>
</feature>
<dbReference type="AlphaFoldDB" id="A0A212CHK5"/>
<protein>
    <recommendedName>
        <fullName evidence="1">Retroviral nucleocapsid Gag protein p24 C-terminal domain-containing protein</fullName>
    </recommendedName>
</protein>
<dbReference type="Gene3D" id="1.10.1200.30">
    <property type="match status" value="1"/>
</dbReference>
<reference evidence="2 3" key="1">
    <citation type="journal article" date="2018" name="Mol. Genet. Genomics">
        <title>The red deer Cervus elaphus genome CerEla1.0: sequencing, annotating, genes, and chromosomes.</title>
        <authorList>
            <person name="Bana N.A."/>
            <person name="Nyiri A."/>
            <person name="Nagy J."/>
            <person name="Frank K."/>
            <person name="Nagy T."/>
            <person name="Steger V."/>
            <person name="Schiller M."/>
            <person name="Lakatos P."/>
            <person name="Sugar L."/>
            <person name="Horn P."/>
            <person name="Barta E."/>
            <person name="Orosz L."/>
        </authorList>
    </citation>
    <scope>NUCLEOTIDE SEQUENCE [LARGE SCALE GENOMIC DNA]</scope>
    <source>
        <strain evidence="2">Hungarian</strain>
    </source>
</reference>
<dbReference type="Proteomes" id="UP000242450">
    <property type="component" value="Chromosome 20"/>
</dbReference>
<name>A0A212CHK5_CEREH</name>
<evidence type="ECO:0000259" key="1">
    <source>
        <dbReference type="Pfam" id="PF19317"/>
    </source>
</evidence>
<dbReference type="InterPro" id="IPR008919">
    <property type="entry name" value="Retrov_capsid_N"/>
</dbReference>
<dbReference type="GO" id="GO:0016032">
    <property type="term" value="P:viral process"/>
    <property type="evidence" value="ECO:0007669"/>
    <property type="project" value="InterPro"/>
</dbReference>
<organism evidence="2 3">
    <name type="scientific">Cervus elaphus hippelaphus</name>
    <name type="common">European red deer</name>
    <dbReference type="NCBI Taxonomy" id="46360"/>
    <lineage>
        <taxon>Eukaryota</taxon>
        <taxon>Metazoa</taxon>
        <taxon>Chordata</taxon>
        <taxon>Craniata</taxon>
        <taxon>Vertebrata</taxon>
        <taxon>Euteleostomi</taxon>
        <taxon>Mammalia</taxon>
        <taxon>Eutheria</taxon>
        <taxon>Laurasiatheria</taxon>
        <taxon>Artiodactyla</taxon>
        <taxon>Ruminantia</taxon>
        <taxon>Pecora</taxon>
        <taxon>Cervidae</taxon>
        <taxon>Cervinae</taxon>
        <taxon>Cervus</taxon>
    </lineage>
</organism>
<dbReference type="InterPro" id="IPR050195">
    <property type="entry name" value="Primate_lentivir_Gag_pol-like"/>
</dbReference>
<evidence type="ECO:0000313" key="3">
    <source>
        <dbReference type="Proteomes" id="UP000242450"/>
    </source>
</evidence>
<dbReference type="Gene3D" id="1.10.375.10">
    <property type="entry name" value="Human Immunodeficiency Virus Type 1 Capsid Protein"/>
    <property type="match status" value="1"/>
</dbReference>